<dbReference type="EMBL" id="LAZR01017858">
    <property type="protein sequence ID" value="KKL98676.1"/>
    <property type="molecule type" value="Genomic_DNA"/>
</dbReference>
<proteinExistence type="predicted"/>
<organism evidence="2">
    <name type="scientific">marine sediment metagenome</name>
    <dbReference type="NCBI Taxonomy" id="412755"/>
    <lineage>
        <taxon>unclassified sequences</taxon>
        <taxon>metagenomes</taxon>
        <taxon>ecological metagenomes</taxon>
    </lineage>
</organism>
<feature type="compositionally biased region" description="Basic and acidic residues" evidence="1">
    <location>
        <begin position="29"/>
        <end position="52"/>
    </location>
</feature>
<evidence type="ECO:0000256" key="1">
    <source>
        <dbReference type="SAM" id="MobiDB-lite"/>
    </source>
</evidence>
<comment type="caution">
    <text evidence="2">The sequence shown here is derived from an EMBL/GenBank/DDBJ whole genome shotgun (WGS) entry which is preliminary data.</text>
</comment>
<gene>
    <name evidence="2" type="ORF">LCGC14_1822020</name>
</gene>
<name>A0A0F9H6R0_9ZZZZ</name>
<reference evidence="2" key="1">
    <citation type="journal article" date="2015" name="Nature">
        <title>Complex archaea that bridge the gap between prokaryotes and eukaryotes.</title>
        <authorList>
            <person name="Spang A."/>
            <person name="Saw J.H."/>
            <person name="Jorgensen S.L."/>
            <person name="Zaremba-Niedzwiedzka K."/>
            <person name="Martijn J."/>
            <person name="Lind A.E."/>
            <person name="van Eijk R."/>
            <person name="Schleper C."/>
            <person name="Guy L."/>
            <person name="Ettema T.J."/>
        </authorList>
    </citation>
    <scope>NUCLEOTIDE SEQUENCE</scope>
</reference>
<accession>A0A0F9H6R0</accession>
<feature type="region of interest" description="Disordered" evidence="1">
    <location>
        <begin position="18"/>
        <end position="52"/>
    </location>
</feature>
<protein>
    <submittedName>
        <fullName evidence="2">Uncharacterized protein</fullName>
    </submittedName>
</protein>
<dbReference type="AlphaFoldDB" id="A0A0F9H6R0"/>
<sequence length="52" mass="6069">MSGLADLMFYLEQTINQGKSHQDSLLPDQPKDVQERWNDSADSVERFLEKTR</sequence>
<evidence type="ECO:0000313" key="2">
    <source>
        <dbReference type="EMBL" id="KKL98676.1"/>
    </source>
</evidence>